<dbReference type="PANTHER" id="PTHR34070">
    <property type="entry name" value="ARMADILLO-TYPE FOLD"/>
    <property type="match status" value="1"/>
</dbReference>
<protein>
    <submittedName>
        <fullName evidence="1">DNA alkylation repair protein</fullName>
    </submittedName>
</protein>
<evidence type="ECO:0000313" key="2">
    <source>
        <dbReference type="Proteomes" id="UP000651482"/>
    </source>
</evidence>
<dbReference type="PANTHER" id="PTHR34070:SF1">
    <property type="entry name" value="DNA ALKYLATION REPAIR PROTEIN"/>
    <property type="match status" value="1"/>
</dbReference>
<organism evidence="1 2">
    <name type="scientific">Yeguia hominis</name>
    <dbReference type="NCBI Taxonomy" id="2763662"/>
    <lineage>
        <taxon>Bacteria</taxon>
        <taxon>Bacillati</taxon>
        <taxon>Bacillota</taxon>
        <taxon>Clostridia</taxon>
        <taxon>Eubacteriales</taxon>
        <taxon>Yeguiaceae</taxon>
        <taxon>Yeguia</taxon>
    </lineage>
</organism>
<reference evidence="1" key="1">
    <citation type="submission" date="2020-08" db="EMBL/GenBank/DDBJ databases">
        <title>Genome public.</title>
        <authorList>
            <person name="Liu C."/>
            <person name="Sun Q."/>
        </authorList>
    </citation>
    <scope>NUCLEOTIDE SEQUENCE</scope>
    <source>
        <strain evidence="1">NSJ-40</strain>
    </source>
</reference>
<keyword evidence="2" id="KW-1185">Reference proteome</keyword>
<dbReference type="AlphaFoldDB" id="A0A926D668"/>
<dbReference type="InterPro" id="IPR016024">
    <property type="entry name" value="ARM-type_fold"/>
</dbReference>
<proteinExistence type="predicted"/>
<name>A0A926D668_9FIRM</name>
<gene>
    <name evidence="1" type="ORF">IAG03_00225</name>
</gene>
<dbReference type="EMBL" id="JACRSN010000001">
    <property type="protein sequence ID" value="MBC8532448.1"/>
    <property type="molecule type" value="Genomic_DNA"/>
</dbReference>
<dbReference type="InterPro" id="IPR014825">
    <property type="entry name" value="DNA_alkylation"/>
</dbReference>
<dbReference type="CDD" id="cd06561">
    <property type="entry name" value="AlkD_like"/>
    <property type="match status" value="1"/>
</dbReference>
<dbReference type="SUPFAM" id="SSF48371">
    <property type="entry name" value="ARM repeat"/>
    <property type="match status" value="1"/>
</dbReference>
<accession>A0A926D668</accession>
<sequence>MQEREGLREKLGALADPEYRVFTARLLPTVGENRILGVRLPALRKLAKELAHGDWRAYLAGASDDFMEEIMLQGMTIGGVRAEPAEILPYVAAFVPKIDNWSVCDSFCASLKLARRAPEAVWDFLQPYLQESREYYARFGVVMLLDHFITESYLPKVIKALDSVACNGQYYVQMAVAWAVSVCFAKFPEQTMDYLRGDTNLDLFTYNKALQKTRESFRVDAETKAVLKQMKRK</sequence>
<comment type="caution">
    <text evidence="1">The sequence shown here is derived from an EMBL/GenBank/DDBJ whole genome shotgun (WGS) entry which is preliminary data.</text>
</comment>
<dbReference type="Gene3D" id="1.25.10.90">
    <property type="match status" value="1"/>
</dbReference>
<evidence type="ECO:0000313" key="1">
    <source>
        <dbReference type="EMBL" id="MBC8532448.1"/>
    </source>
</evidence>
<dbReference type="Pfam" id="PF08713">
    <property type="entry name" value="DNA_alkylation"/>
    <property type="match status" value="1"/>
</dbReference>
<dbReference type="Proteomes" id="UP000651482">
    <property type="component" value="Unassembled WGS sequence"/>
</dbReference>
<dbReference type="RefSeq" id="WP_249317628.1">
    <property type="nucleotide sequence ID" value="NZ_JACRSN010000001.1"/>
</dbReference>